<name>A0ACC0AYT6_CATRO</name>
<comment type="caution">
    <text evidence="1">The sequence shown here is derived from an EMBL/GenBank/DDBJ whole genome shotgun (WGS) entry which is preliminary data.</text>
</comment>
<reference evidence="2" key="1">
    <citation type="journal article" date="2023" name="Nat. Plants">
        <title>Single-cell RNA sequencing provides a high-resolution roadmap for understanding the multicellular compartmentation of specialized metabolism.</title>
        <authorList>
            <person name="Sun S."/>
            <person name="Shen X."/>
            <person name="Li Y."/>
            <person name="Li Y."/>
            <person name="Wang S."/>
            <person name="Li R."/>
            <person name="Zhang H."/>
            <person name="Shen G."/>
            <person name="Guo B."/>
            <person name="Wei J."/>
            <person name="Xu J."/>
            <person name="St-Pierre B."/>
            <person name="Chen S."/>
            <person name="Sun C."/>
        </authorList>
    </citation>
    <scope>NUCLEOTIDE SEQUENCE [LARGE SCALE GENOMIC DNA]</scope>
</reference>
<sequence>MGTKIQSKGCLSGYSSIWGSNESVKNDVLSLYHDGKGLKNYQHYDPVLPQKLMVGGQQQLGYDMEKVRQMILEHESTFRHQLQELHRLYGRQREIMNEFKRKDKNGQMEPETSHSNSFLPPVSSDDTKPTWHMSHTSLLHSLLNRASGIQNSSSIPSFRQEKTTQAPLPLRVQGSPKICKPTNSNSKLFWNRIIDLEIPADVHMNDEGQELEKRFSELPRIESIFKNNISDVLHNKEINNDRNGNALRSNLCSERNSQLVDLNEPVPSEENSVLAIVGHSSTVASTLADTGREQLGTDITATIMSNGAHPRIVDACSKASGAELRRDEFSISDQGMTKPKMKRKLFGVDIFEVDDKQLRTDPPMANCNLTSNKKAKDLLPKNTGQEALPKFFEASACLNWKSAKISETSTKLGNVIRDVVPVHNIVNADCQSEQNDSKGSLFSCIGTEHYSERAIKNKDSHHLNLDSLQHFCPQFFQKSRSTSFSSQIWVQKQEMGAAHMVHEIEQGNVAVNWYHKAELTTRFPVSNPKEQSVTGMSSKEIYSFDRNKLENVLVEKAISKDEPKAGDLDLEESIKNDLSGSRQHIDLNLSLSEDEAPSAASLPPTIIKIARTEIDLEAPMILQSESDTETNLPPDELDHEELLKIAAEAIVAISSSSPRDTLNVATAEPLEAAVDDHLSWFAALACCYQCVDSSTAADSNVDAIVTEEMIPEGMDYFEFMTLRLKDTKEDSYHCSSRLTENENEADEENKVPTLSRSRPRRGQARKGRQRKDFQRDILPGLVTLSKHEVFKDFQTLEELFKSSGCEWQSRLVRKTAGRRWRRRAPSPEVTTPPEETTDAICASLEKQEMQVEEKTLSGWGKRIRRLPRQRYMNGIHDKLKPS</sequence>
<protein>
    <submittedName>
        <fullName evidence="1">Uncharacterized protein</fullName>
    </submittedName>
</protein>
<keyword evidence="2" id="KW-1185">Reference proteome</keyword>
<evidence type="ECO:0000313" key="1">
    <source>
        <dbReference type="EMBL" id="KAI5665689.1"/>
    </source>
</evidence>
<proteinExistence type="predicted"/>
<dbReference type="EMBL" id="CM044704">
    <property type="protein sequence ID" value="KAI5665689.1"/>
    <property type="molecule type" value="Genomic_DNA"/>
</dbReference>
<accession>A0ACC0AYT6</accession>
<evidence type="ECO:0000313" key="2">
    <source>
        <dbReference type="Proteomes" id="UP001060085"/>
    </source>
</evidence>
<organism evidence="1 2">
    <name type="scientific">Catharanthus roseus</name>
    <name type="common">Madagascar periwinkle</name>
    <name type="synonym">Vinca rosea</name>
    <dbReference type="NCBI Taxonomy" id="4058"/>
    <lineage>
        <taxon>Eukaryota</taxon>
        <taxon>Viridiplantae</taxon>
        <taxon>Streptophyta</taxon>
        <taxon>Embryophyta</taxon>
        <taxon>Tracheophyta</taxon>
        <taxon>Spermatophyta</taxon>
        <taxon>Magnoliopsida</taxon>
        <taxon>eudicotyledons</taxon>
        <taxon>Gunneridae</taxon>
        <taxon>Pentapetalae</taxon>
        <taxon>asterids</taxon>
        <taxon>lamiids</taxon>
        <taxon>Gentianales</taxon>
        <taxon>Apocynaceae</taxon>
        <taxon>Rauvolfioideae</taxon>
        <taxon>Vinceae</taxon>
        <taxon>Catharanthinae</taxon>
        <taxon>Catharanthus</taxon>
    </lineage>
</organism>
<gene>
    <name evidence="1" type="ORF">M9H77_15542</name>
</gene>
<dbReference type="Proteomes" id="UP001060085">
    <property type="component" value="Linkage Group LG04"/>
</dbReference>